<keyword evidence="1" id="KW-1133">Transmembrane helix</keyword>
<organism evidence="2 3">
    <name type="scientific">Microlunatus aurantiacus</name>
    <dbReference type="NCBI Taxonomy" id="446786"/>
    <lineage>
        <taxon>Bacteria</taxon>
        <taxon>Bacillati</taxon>
        <taxon>Actinomycetota</taxon>
        <taxon>Actinomycetes</taxon>
        <taxon>Propionibacteriales</taxon>
        <taxon>Propionibacteriaceae</taxon>
        <taxon>Microlunatus</taxon>
    </lineage>
</organism>
<evidence type="ECO:0000313" key="2">
    <source>
        <dbReference type="EMBL" id="GAA3701876.1"/>
    </source>
</evidence>
<evidence type="ECO:0000256" key="1">
    <source>
        <dbReference type="SAM" id="Phobius"/>
    </source>
</evidence>
<comment type="caution">
    <text evidence="2">The sequence shown here is derived from an EMBL/GenBank/DDBJ whole genome shotgun (WGS) entry which is preliminary data.</text>
</comment>
<evidence type="ECO:0008006" key="4">
    <source>
        <dbReference type="Google" id="ProtNLM"/>
    </source>
</evidence>
<reference evidence="3" key="1">
    <citation type="journal article" date="2019" name="Int. J. Syst. Evol. Microbiol.">
        <title>The Global Catalogue of Microorganisms (GCM) 10K type strain sequencing project: providing services to taxonomists for standard genome sequencing and annotation.</title>
        <authorList>
            <consortium name="The Broad Institute Genomics Platform"/>
            <consortium name="The Broad Institute Genome Sequencing Center for Infectious Disease"/>
            <person name="Wu L."/>
            <person name="Ma J."/>
        </authorList>
    </citation>
    <scope>NUCLEOTIDE SEQUENCE [LARGE SCALE GENOMIC DNA]</scope>
    <source>
        <strain evidence="3">JCM 16548</strain>
    </source>
</reference>
<dbReference type="Proteomes" id="UP001500051">
    <property type="component" value="Unassembled WGS sequence"/>
</dbReference>
<name>A0ABP7DBL3_9ACTN</name>
<keyword evidence="1" id="KW-0812">Transmembrane</keyword>
<dbReference type="EMBL" id="BAAAYX010000004">
    <property type="protein sequence ID" value="GAA3701876.1"/>
    <property type="molecule type" value="Genomic_DNA"/>
</dbReference>
<dbReference type="RefSeq" id="WP_344812033.1">
    <property type="nucleotide sequence ID" value="NZ_BAAAYX010000004.1"/>
</dbReference>
<evidence type="ECO:0000313" key="3">
    <source>
        <dbReference type="Proteomes" id="UP001500051"/>
    </source>
</evidence>
<sequence length="69" mass="7234">MSSRAGRIVAVVVGVIALVTGGVWIGQGLNLIPGSFMTGDKTWFYVGIVVLAVGVVLLLAGLRRPRQAR</sequence>
<protein>
    <recommendedName>
        <fullName evidence="4">LPXTG-motif cell wall anchor domain-containing protein</fullName>
    </recommendedName>
</protein>
<accession>A0ABP7DBL3</accession>
<keyword evidence="3" id="KW-1185">Reference proteome</keyword>
<feature type="transmembrane region" description="Helical" evidence="1">
    <location>
        <begin position="42"/>
        <end position="62"/>
    </location>
</feature>
<feature type="transmembrane region" description="Helical" evidence="1">
    <location>
        <begin position="7"/>
        <end position="27"/>
    </location>
</feature>
<gene>
    <name evidence="2" type="ORF">GCM10022204_18460</name>
</gene>
<keyword evidence="1" id="KW-0472">Membrane</keyword>
<proteinExistence type="predicted"/>